<evidence type="ECO:0000256" key="1">
    <source>
        <dbReference type="SAM" id="Phobius"/>
    </source>
</evidence>
<keyword evidence="1" id="KW-1133">Transmembrane helix</keyword>
<evidence type="ECO:0000313" key="2">
    <source>
        <dbReference type="EMBL" id="TNV76975.1"/>
    </source>
</evidence>
<keyword evidence="1" id="KW-0472">Membrane</keyword>
<protein>
    <recommendedName>
        <fullName evidence="4">DUF4203 domain-containing protein</fullName>
    </recommendedName>
</protein>
<feature type="transmembrane region" description="Helical" evidence="1">
    <location>
        <begin position="171"/>
        <end position="188"/>
    </location>
</feature>
<feature type="transmembrane region" description="Helical" evidence="1">
    <location>
        <begin position="42"/>
        <end position="58"/>
    </location>
</feature>
<feature type="transmembrane region" description="Helical" evidence="1">
    <location>
        <begin position="88"/>
        <end position="107"/>
    </location>
</feature>
<feature type="transmembrane region" description="Helical" evidence="1">
    <location>
        <begin position="113"/>
        <end position="131"/>
    </location>
</feature>
<organism evidence="2 3">
    <name type="scientific">Halteria grandinella</name>
    <dbReference type="NCBI Taxonomy" id="5974"/>
    <lineage>
        <taxon>Eukaryota</taxon>
        <taxon>Sar</taxon>
        <taxon>Alveolata</taxon>
        <taxon>Ciliophora</taxon>
        <taxon>Intramacronucleata</taxon>
        <taxon>Spirotrichea</taxon>
        <taxon>Stichotrichia</taxon>
        <taxon>Sporadotrichida</taxon>
        <taxon>Halteriidae</taxon>
        <taxon>Halteria</taxon>
    </lineage>
</organism>
<dbReference type="AlphaFoldDB" id="A0A8J8NMU0"/>
<comment type="caution">
    <text evidence="2">The sequence shown here is derived from an EMBL/GenBank/DDBJ whole genome shotgun (WGS) entry which is preliminary data.</text>
</comment>
<feature type="transmembrane region" description="Helical" evidence="1">
    <location>
        <begin position="64"/>
        <end position="81"/>
    </location>
</feature>
<reference evidence="2" key="1">
    <citation type="submission" date="2019-06" db="EMBL/GenBank/DDBJ databases">
        <authorList>
            <person name="Zheng W."/>
        </authorList>
    </citation>
    <scope>NUCLEOTIDE SEQUENCE</scope>
    <source>
        <strain evidence="2">QDHG01</strain>
    </source>
</reference>
<sequence length="270" mass="30724">MLHQEQLAQEEEPFKVHIEVGIVSFVVGIIFLMFGRRYSKQLLGLAFASLGIIIWLYIAIRGLQAGYTLPGLIALGLAWLFQQSQVITNFFLGLICSFSFLYIFMQLLGNKTWLLYLFIAVILTWAIYSCTKTKSKGFISAHTSLIGSNMLYLAILIFIKGKQDLKTWAEIPGYLLVFVGGFIGWFLNKLMWEKYDKMDEEQEKQAAANVGNYQKAPIMYVVGWQQPPPGYNASINAEYPQLQMPFNGPAFTNQFQGLQQVQQAQQMQQV</sequence>
<name>A0A8J8NMU0_HALGN</name>
<evidence type="ECO:0000313" key="3">
    <source>
        <dbReference type="Proteomes" id="UP000785679"/>
    </source>
</evidence>
<keyword evidence="3" id="KW-1185">Reference proteome</keyword>
<feature type="transmembrane region" description="Helical" evidence="1">
    <location>
        <begin position="138"/>
        <end position="159"/>
    </location>
</feature>
<evidence type="ECO:0008006" key="4">
    <source>
        <dbReference type="Google" id="ProtNLM"/>
    </source>
</evidence>
<dbReference type="Proteomes" id="UP000785679">
    <property type="component" value="Unassembled WGS sequence"/>
</dbReference>
<gene>
    <name evidence="2" type="ORF">FGO68_gene690</name>
</gene>
<keyword evidence="1" id="KW-0812">Transmembrane</keyword>
<proteinExistence type="predicted"/>
<accession>A0A8J8NMU0</accession>
<dbReference type="EMBL" id="RRYP01012646">
    <property type="protein sequence ID" value="TNV76975.1"/>
    <property type="molecule type" value="Genomic_DNA"/>
</dbReference>
<feature type="transmembrane region" description="Helical" evidence="1">
    <location>
        <begin position="16"/>
        <end position="35"/>
    </location>
</feature>